<dbReference type="PANTHER" id="PTHR43462">
    <property type="entry name" value="ALANYL-TRNA EDITING PROTEIN"/>
    <property type="match status" value="1"/>
</dbReference>
<dbReference type="GO" id="GO:0006419">
    <property type="term" value="P:alanyl-tRNA aminoacylation"/>
    <property type="evidence" value="ECO:0007669"/>
    <property type="project" value="InterPro"/>
</dbReference>
<dbReference type="InterPro" id="IPR018163">
    <property type="entry name" value="Thr/Ala-tRNA-synth_IIc_edit"/>
</dbReference>
<sequence length="173" mass="19744">MEILCYEDSYLRECKSKVTDLNDHGVILDQTVFYPGGGGQPSDNGKLILENNEYLVKGLKRIDGQIVHLIDGAKPEIHSEVNSIIDWNKRYKLMRTHTALHILCGVIWRDYSASVTGGDMKPLAGRMDFELEEMSADFSKEVEEKINAEISKKRDIKVYQLPREEAFKIPDLI</sequence>
<dbReference type="InterPro" id="IPR051335">
    <property type="entry name" value="Alanyl-tRNA_Editing_Enzymes"/>
</dbReference>
<organism evidence="4">
    <name type="scientific">marine metagenome</name>
    <dbReference type="NCBI Taxonomy" id="408172"/>
    <lineage>
        <taxon>unclassified sequences</taxon>
        <taxon>metagenomes</taxon>
        <taxon>ecological metagenomes</taxon>
    </lineage>
</organism>
<dbReference type="SUPFAM" id="SSF50447">
    <property type="entry name" value="Translation proteins"/>
    <property type="match status" value="1"/>
</dbReference>
<dbReference type="Gene3D" id="3.30.980.10">
    <property type="entry name" value="Threonyl-trna Synthetase, Chain A, domain 2"/>
    <property type="match status" value="1"/>
</dbReference>
<dbReference type="GO" id="GO:0002161">
    <property type="term" value="F:aminoacyl-tRNA deacylase activity"/>
    <property type="evidence" value="ECO:0007669"/>
    <property type="project" value="UniProtKB-ARBA"/>
</dbReference>
<evidence type="ECO:0000259" key="3">
    <source>
        <dbReference type="Pfam" id="PF01411"/>
    </source>
</evidence>
<evidence type="ECO:0000313" key="4">
    <source>
        <dbReference type="EMBL" id="SVB83307.1"/>
    </source>
</evidence>
<dbReference type="InterPro" id="IPR018164">
    <property type="entry name" value="Ala-tRNA-synth_IIc_N"/>
</dbReference>
<evidence type="ECO:0000256" key="2">
    <source>
        <dbReference type="ARBA" id="ARBA00022833"/>
    </source>
</evidence>
<dbReference type="PANTHER" id="PTHR43462:SF1">
    <property type="entry name" value="ALANYL-TRNA EDITING PROTEIN AARSD1"/>
    <property type="match status" value="1"/>
</dbReference>
<dbReference type="Pfam" id="PF01411">
    <property type="entry name" value="tRNA-synt_2c"/>
    <property type="match status" value="1"/>
</dbReference>
<reference evidence="4" key="1">
    <citation type="submission" date="2018-05" db="EMBL/GenBank/DDBJ databases">
        <authorList>
            <person name="Lanie J.A."/>
            <person name="Ng W.-L."/>
            <person name="Kazmierczak K.M."/>
            <person name="Andrzejewski T.M."/>
            <person name="Davidsen T.M."/>
            <person name="Wayne K.J."/>
            <person name="Tettelin H."/>
            <person name="Glass J.I."/>
            <person name="Rusch D."/>
            <person name="Podicherti R."/>
            <person name="Tsui H.-C.T."/>
            <person name="Winkler M.E."/>
        </authorList>
    </citation>
    <scope>NUCLEOTIDE SEQUENCE</scope>
</reference>
<dbReference type="Gene3D" id="2.40.30.130">
    <property type="match status" value="1"/>
</dbReference>
<accession>A0A382H8R8</accession>
<name>A0A382H8R8_9ZZZZ</name>
<evidence type="ECO:0000256" key="1">
    <source>
        <dbReference type="ARBA" id="ARBA00022723"/>
    </source>
</evidence>
<dbReference type="GO" id="GO:0046872">
    <property type="term" value="F:metal ion binding"/>
    <property type="evidence" value="ECO:0007669"/>
    <property type="project" value="UniProtKB-KW"/>
</dbReference>
<dbReference type="EMBL" id="UINC01059653">
    <property type="protein sequence ID" value="SVB83307.1"/>
    <property type="molecule type" value="Genomic_DNA"/>
</dbReference>
<gene>
    <name evidence="4" type="ORF">METZ01_LOCUS236161</name>
</gene>
<dbReference type="InterPro" id="IPR009000">
    <property type="entry name" value="Transl_B-barrel_sf"/>
</dbReference>
<dbReference type="GO" id="GO:0004813">
    <property type="term" value="F:alanine-tRNA ligase activity"/>
    <property type="evidence" value="ECO:0007669"/>
    <property type="project" value="InterPro"/>
</dbReference>
<proteinExistence type="predicted"/>
<dbReference type="AlphaFoldDB" id="A0A382H8R8"/>
<keyword evidence="2" id="KW-0862">Zinc</keyword>
<protein>
    <recommendedName>
        <fullName evidence="3">Alanyl-tRNA synthetase class IIc N-terminal domain-containing protein</fullName>
    </recommendedName>
</protein>
<keyword evidence="1" id="KW-0479">Metal-binding</keyword>
<feature type="non-terminal residue" evidence="4">
    <location>
        <position position="173"/>
    </location>
</feature>
<dbReference type="SUPFAM" id="SSF55186">
    <property type="entry name" value="ThrRS/AlaRS common domain"/>
    <property type="match status" value="1"/>
</dbReference>
<feature type="domain" description="Alanyl-tRNA synthetase class IIc N-terminal" evidence="3">
    <location>
        <begin position="13"/>
        <end position="88"/>
    </location>
</feature>
<dbReference type="GO" id="GO:0005524">
    <property type="term" value="F:ATP binding"/>
    <property type="evidence" value="ECO:0007669"/>
    <property type="project" value="InterPro"/>
</dbReference>